<name>A0AAE0LMK5_9PEZI</name>
<keyword evidence="2 6" id="KW-0812">Transmembrane</keyword>
<evidence type="ECO:0000259" key="7">
    <source>
        <dbReference type="PROSITE" id="PS50850"/>
    </source>
</evidence>
<feature type="domain" description="Major facilitator superfamily (MFS) profile" evidence="7">
    <location>
        <begin position="145"/>
        <end position="575"/>
    </location>
</feature>
<dbReference type="GeneID" id="87839537"/>
<evidence type="ECO:0000256" key="6">
    <source>
        <dbReference type="SAM" id="Phobius"/>
    </source>
</evidence>
<dbReference type="RefSeq" id="XP_062654232.1">
    <property type="nucleotide sequence ID" value="XM_062802589.1"/>
</dbReference>
<feature type="transmembrane region" description="Helical" evidence="6">
    <location>
        <begin position="139"/>
        <end position="161"/>
    </location>
</feature>
<evidence type="ECO:0000256" key="2">
    <source>
        <dbReference type="ARBA" id="ARBA00022692"/>
    </source>
</evidence>
<feature type="transmembrane region" description="Helical" evidence="6">
    <location>
        <begin position="212"/>
        <end position="231"/>
    </location>
</feature>
<dbReference type="PROSITE" id="PS50850">
    <property type="entry name" value="MFS"/>
    <property type="match status" value="1"/>
</dbReference>
<feature type="transmembrane region" description="Helical" evidence="6">
    <location>
        <begin position="453"/>
        <end position="472"/>
    </location>
</feature>
<dbReference type="AlphaFoldDB" id="A0AAE0LMK5"/>
<evidence type="ECO:0000256" key="1">
    <source>
        <dbReference type="ARBA" id="ARBA00004141"/>
    </source>
</evidence>
<sequence>MAGHAQDLEKQGAATRPETSPARHHDHRVPTSALEKDQLTTVTGRSLTTSHTQSSTDTDPLSPLEHALARPLSSADIEQLPPDDPDDDDDDDANRNNNKNDPLHLSRTRTSIVSSASRPPDYEVTLEADDPENPRNWPLWYRAYTVFAVSYATWVVVLYSTSYTASIPGVMAEFGVTSRPLATLGLTSYLLGLAAGSVVVAPMSEVYGRRVVYLVCLGVFVVLIVPCGLADGLAELVVVRFIGAVFGAAMISNSPGTVVDIAGHESLALCMSWYSIAPLNGPVLGPLIGGFVYENLGWRWANWIAMILAGVAVVMLAMVKETYAPALLKKKAARMRKETGDDRWWCHHDQRISTLDLLKTNLSRPFVLAATEPILWFFNIWISVIYGILYLCFVAYPIVFTQHRGWSVSMTGLAFLGIGIGTLLGIAMEPIWRRLINNSPKKDPETGRAAPEATALVMCIGALLTPLGQLVFSWTCLPASIHPAIPIAFGIPFGMGNTLSFIYGSNYLAGAYGIYAASAMAGNAVMRSVFGAVLPLAGPAMYAALTPQWAGTFLGLLEVLLIPIPFAFYWYGDRIRDRSRVIRQMREEKAKGERRAERLAARKERAEKKRGVEAAAAAGAGAGAGVKAPPPVVEGGGTKGEEEMEKAAAQGARMA</sequence>
<dbReference type="Proteomes" id="UP001278766">
    <property type="component" value="Unassembled WGS sequence"/>
</dbReference>
<dbReference type="CDD" id="cd17323">
    <property type="entry name" value="MFS_Tpo1_MDR_like"/>
    <property type="match status" value="1"/>
</dbReference>
<proteinExistence type="predicted"/>
<comment type="caution">
    <text evidence="8">The sequence shown here is derived from an EMBL/GenBank/DDBJ whole genome shotgun (WGS) entry which is preliminary data.</text>
</comment>
<dbReference type="PANTHER" id="PTHR23502:SF12">
    <property type="entry name" value="MULTIDRUG TRANSPORTER, PUTATIVE (AFU_ORTHOLOGUE AFUA_1G06440)-RELATED"/>
    <property type="match status" value="1"/>
</dbReference>
<feature type="transmembrane region" description="Helical" evidence="6">
    <location>
        <begin position="181"/>
        <end position="200"/>
    </location>
</feature>
<feature type="region of interest" description="Disordered" evidence="5">
    <location>
        <begin position="592"/>
        <end position="655"/>
    </location>
</feature>
<dbReference type="Pfam" id="PF07690">
    <property type="entry name" value="MFS_1"/>
    <property type="match status" value="1"/>
</dbReference>
<dbReference type="GO" id="GO:0005886">
    <property type="term" value="C:plasma membrane"/>
    <property type="evidence" value="ECO:0007669"/>
    <property type="project" value="TreeGrafter"/>
</dbReference>
<keyword evidence="4 6" id="KW-0472">Membrane</keyword>
<comment type="subcellular location">
    <subcellularLocation>
        <location evidence="1">Membrane</location>
        <topology evidence="1">Multi-pass membrane protein</topology>
    </subcellularLocation>
</comment>
<feature type="transmembrane region" description="Helical" evidence="6">
    <location>
        <begin position="267"/>
        <end position="288"/>
    </location>
</feature>
<dbReference type="InterPro" id="IPR011701">
    <property type="entry name" value="MFS"/>
</dbReference>
<dbReference type="EMBL" id="JAUEPN010000012">
    <property type="protein sequence ID" value="KAK3290718.1"/>
    <property type="molecule type" value="Genomic_DNA"/>
</dbReference>
<accession>A0AAE0LMK5</accession>
<evidence type="ECO:0000313" key="8">
    <source>
        <dbReference type="EMBL" id="KAK3290718.1"/>
    </source>
</evidence>
<feature type="region of interest" description="Disordered" evidence="5">
    <location>
        <begin position="1"/>
        <end position="127"/>
    </location>
</feature>
<feature type="transmembrane region" description="Helical" evidence="6">
    <location>
        <begin position="237"/>
        <end position="255"/>
    </location>
</feature>
<protein>
    <submittedName>
        <fullName evidence="8">Major facilitator superfamily domain-containing protein</fullName>
    </submittedName>
</protein>
<dbReference type="PANTHER" id="PTHR23502">
    <property type="entry name" value="MAJOR FACILITATOR SUPERFAMILY"/>
    <property type="match status" value="1"/>
</dbReference>
<reference evidence="8" key="1">
    <citation type="journal article" date="2023" name="Mol. Phylogenet. Evol.">
        <title>Genome-scale phylogeny and comparative genomics of the fungal order Sordariales.</title>
        <authorList>
            <person name="Hensen N."/>
            <person name="Bonometti L."/>
            <person name="Westerberg I."/>
            <person name="Brannstrom I.O."/>
            <person name="Guillou S."/>
            <person name="Cros-Aarteil S."/>
            <person name="Calhoun S."/>
            <person name="Haridas S."/>
            <person name="Kuo A."/>
            <person name="Mondo S."/>
            <person name="Pangilinan J."/>
            <person name="Riley R."/>
            <person name="LaButti K."/>
            <person name="Andreopoulos B."/>
            <person name="Lipzen A."/>
            <person name="Chen C."/>
            <person name="Yan M."/>
            <person name="Daum C."/>
            <person name="Ng V."/>
            <person name="Clum A."/>
            <person name="Steindorff A."/>
            <person name="Ohm R.A."/>
            <person name="Martin F."/>
            <person name="Silar P."/>
            <person name="Natvig D.O."/>
            <person name="Lalanne C."/>
            <person name="Gautier V."/>
            <person name="Ament-Velasquez S.L."/>
            <person name="Kruys A."/>
            <person name="Hutchinson M.I."/>
            <person name="Powell A.J."/>
            <person name="Barry K."/>
            <person name="Miller A.N."/>
            <person name="Grigoriev I.V."/>
            <person name="Debuchy R."/>
            <person name="Gladieux P."/>
            <person name="Hiltunen Thoren M."/>
            <person name="Johannesson H."/>
        </authorList>
    </citation>
    <scope>NUCLEOTIDE SEQUENCE</scope>
    <source>
        <strain evidence="8">CBS 168.71</strain>
    </source>
</reference>
<dbReference type="InterPro" id="IPR020846">
    <property type="entry name" value="MFS_dom"/>
</dbReference>
<feature type="compositionally biased region" description="Low complexity" evidence="5">
    <location>
        <begin position="46"/>
        <end position="58"/>
    </location>
</feature>
<reference evidence="8" key="2">
    <citation type="submission" date="2023-06" db="EMBL/GenBank/DDBJ databases">
        <authorList>
            <consortium name="Lawrence Berkeley National Laboratory"/>
            <person name="Haridas S."/>
            <person name="Hensen N."/>
            <person name="Bonometti L."/>
            <person name="Westerberg I."/>
            <person name="Brannstrom I.O."/>
            <person name="Guillou S."/>
            <person name="Cros-Aarteil S."/>
            <person name="Calhoun S."/>
            <person name="Kuo A."/>
            <person name="Mondo S."/>
            <person name="Pangilinan J."/>
            <person name="Riley R."/>
            <person name="Labutti K."/>
            <person name="Andreopoulos B."/>
            <person name="Lipzen A."/>
            <person name="Chen C."/>
            <person name="Yanf M."/>
            <person name="Daum C."/>
            <person name="Ng V."/>
            <person name="Clum A."/>
            <person name="Steindorff A."/>
            <person name="Ohm R."/>
            <person name="Martin F."/>
            <person name="Silar P."/>
            <person name="Natvig D."/>
            <person name="Lalanne C."/>
            <person name="Gautier V."/>
            <person name="Ament-Velasquez S.L."/>
            <person name="Kruys A."/>
            <person name="Hutchinson M.I."/>
            <person name="Powell A.J."/>
            <person name="Barry K."/>
            <person name="Miller A.N."/>
            <person name="Grigoriev I.V."/>
            <person name="Debuchy R."/>
            <person name="Gladieux P."/>
            <person name="Thoren M.H."/>
            <person name="Johannesson H."/>
        </authorList>
    </citation>
    <scope>NUCLEOTIDE SEQUENCE</scope>
    <source>
        <strain evidence="8">CBS 168.71</strain>
    </source>
</reference>
<organism evidence="8 9">
    <name type="scientific">Chaetomium fimeti</name>
    <dbReference type="NCBI Taxonomy" id="1854472"/>
    <lineage>
        <taxon>Eukaryota</taxon>
        <taxon>Fungi</taxon>
        <taxon>Dikarya</taxon>
        <taxon>Ascomycota</taxon>
        <taxon>Pezizomycotina</taxon>
        <taxon>Sordariomycetes</taxon>
        <taxon>Sordariomycetidae</taxon>
        <taxon>Sordariales</taxon>
        <taxon>Chaetomiaceae</taxon>
        <taxon>Chaetomium</taxon>
    </lineage>
</organism>
<keyword evidence="3 6" id="KW-1133">Transmembrane helix</keyword>
<evidence type="ECO:0000256" key="4">
    <source>
        <dbReference type="ARBA" id="ARBA00023136"/>
    </source>
</evidence>
<dbReference type="InterPro" id="IPR036259">
    <property type="entry name" value="MFS_trans_sf"/>
</dbReference>
<feature type="transmembrane region" description="Helical" evidence="6">
    <location>
        <begin position="300"/>
        <end position="319"/>
    </location>
</feature>
<feature type="transmembrane region" description="Helical" evidence="6">
    <location>
        <begin position="551"/>
        <end position="571"/>
    </location>
</feature>
<feature type="compositionally biased region" description="Basic and acidic residues" evidence="5">
    <location>
        <begin position="592"/>
        <end position="612"/>
    </location>
</feature>
<feature type="transmembrane region" description="Helical" evidence="6">
    <location>
        <begin position="374"/>
        <end position="399"/>
    </location>
</feature>
<dbReference type="GO" id="GO:0022857">
    <property type="term" value="F:transmembrane transporter activity"/>
    <property type="evidence" value="ECO:0007669"/>
    <property type="project" value="InterPro"/>
</dbReference>
<feature type="transmembrane region" description="Helical" evidence="6">
    <location>
        <begin position="411"/>
        <end position="432"/>
    </location>
</feature>
<dbReference type="FunFam" id="1.20.1250.20:FF:000011">
    <property type="entry name" value="MFS multidrug transporter, putative"/>
    <property type="match status" value="1"/>
</dbReference>
<dbReference type="SUPFAM" id="SSF103473">
    <property type="entry name" value="MFS general substrate transporter"/>
    <property type="match status" value="1"/>
</dbReference>
<dbReference type="Gene3D" id="1.20.1250.20">
    <property type="entry name" value="MFS general substrate transporter like domains"/>
    <property type="match status" value="1"/>
</dbReference>
<gene>
    <name evidence="8" type="ORF">B0H64DRAFT_378507</name>
</gene>
<feature type="transmembrane region" description="Helical" evidence="6">
    <location>
        <begin position="484"/>
        <end position="503"/>
    </location>
</feature>
<feature type="compositionally biased region" description="Basic and acidic residues" evidence="5">
    <location>
        <begin position="1"/>
        <end position="10"/>
    </location>
</feature>
<evidence type="ECO:0000256" key="3">
    <source>
        <dbReference type="ARBA" id="ARBA00022989"/>
    </source>
</evidence>
<feature type="compositionally biased region" description="Polar residues" evidence="5">
    <location>
        <begin position="108"/>
        <end position="117"/>
    </location>
</feature>
<keyword evidence="9" id="KW-1185">Reference proteome</keyword>
<evidence type="ECO:0000256" key="5">
    <source>
        <dbReference type="SAM" id="MobiDB-lite"/>
    </source>
</evidence>
<evidence type="ECO:0000313" key="9">
    <source>
        <dbReference type="Proteomes" id="UP001278766"/>
    </source>
</evidence>
<feature type="compositionally biased region" description="Acidic residues" evidence="5">
    <location>
        <begin position="81"/>
        <end position="92"/>
    </location>
</feature>